<feature type="transmembrane region" description="Helical" evidence="1">
    <location>
        <begin position="402"/>
        <end position="423"/>
    </location>
</feature>
<dbReference type="InterPro" id="IPR058257">
    <property type="entry name" value="CorA-like_dom"/>
</dbReference>
<sequence length="447" mass="51213">MQLAIIDLNPQQLCSFVQRTTHSFRVFYIRQAHSYRRLQVTKDVFNVLLHECQVFPQFRDFLPDFKFKTKEKEVAPPRIKFRPGNDPIDRFIGRGFETAYILRFMELTNRTPSRPWSLRQFAVYHKSTPNVSDYCSTWILVGGSKRTEGCVDKHAESLNESPQTSPFELHVMLLDIVIASWRPYLLHLLERVEISSTKAVLAAVGGTKGTLRDVYEINEKDFQKLKGIEDQTCDALLCLESTLDTVNVLADMYNQCYRPSHKAGASRRSAAKGPCIGDAIFFSLLEKEKDVAYARKKAETLLAKIRNTRSLISTLLECRNGYNLHQQISALQSLQRQGQEENAIMRQLAEKGSRDSASVRILTIITLIYLPCTVVSSFYSTQFVARKDLASGGTHMEYAQNSWLFFAVSIPLTFVTIAIWWGWANYAPWVTRLQRKEKIKEKDSELA</sequence>
<feature type="transmembrane region" description="Helical" evidence="1">
    <location>
        <begin position="361"/>
        <end position="381"/>
    </location>
</feature>
<keyword evidence="1" id="KW-1133">Transmembrane helix</keyword>
<name>A0A6A7B3N1_9PLEO</name>
<dbReference type="Gene3D" id="1.20.58.340">
    <property type="entry name" value="Magnesium transport protein CorA, transmembrane region"/>
    <property type="match status" value="1"/>
</dbReference>
<dbReference type="OrthoDB" id="5396681at2759"/>
<organism evidence="3 4">
    <name type="scientific">Plenodomus tracheiphilus IPT5</name>
    <dbReference type="NCBI Taxonomy" id="1408161"/>
    <lineage>
        <taxon>Eukaryota</taxon>
        <taxon>Fungi</taxon>
        <taxon>Dikarya</taxon>
        <taxon>Ascomycota</taxon>
        <taxon>Pezizomycotina</taxon>
        <taxon>Dothideomycetes</taxon>
        <taxon>Pleosporomycetidae</taxon>
        <taxon>Pleosporales</taxon>
        <taxon>Pleosporineae</taxon>
        <taxon>Leptosphaeriaceae</taxon>
        <taxon>Plenodomus</taxon>
    </lineage>
</organism>
<accession>A0A6A7B3N1</accession>
<evidence type="ECO:0000259" key="2">
    <source>
        <dbReference type="Pfam" id="PF26616"/>
    </source>
</evidence>
<gene>
    <name evidence="3" type="ORF">T440DRAFT_519540</name>
</gene>
<dbReference type="EMBL" id="MU006314">
    <property type="protein sequence ID" value="KAF2848959.1"/>
    <property type="molecule type" value="Genomic_DNA"/>
</dbReference>
<dbReference type="Pfam" id="PF26616">
    <property type="entry name" value="CorA-like"/>
    <property type="match status" value="1"/>
</dbReference>
<dbReference type="Proteomes" id="UP000799423">
    <property type="component" value="Unassembled WGS sequence"/>
</dbReference>
<feature type="domain" description="CorA-like transporter" evidence="2">
    <location>
        <begin position="18"/>
        <end position="198"/>
    </location>
</feature>
<evidence type="ECO:0000313" key="4">
    <source>
        <dbReference type="Proteomes" id="UP000799423"/>
    </source>
</evidence>
<reference evidence="3" key="1">
    <citation type="submission" date="2020-01" db="EMBL/GenBank/DDBJ databases">
        <authorList>
            <consortium name="DOE Joint Genome Institute"/>
            <person name="Haridas S."/>
            <person name="Albert R."/>
            <person name="Binder M."/>
            <person name="Bloem J."/>
            <person name="Labutti K."/>
            <person name="Salamov A."/>
            <person name="Andreopoulos B."/>
            <person name="Baker S.E."/>
            <person name="Barry K."/>
            <person name="Bills G."/>
            <person name="Bluhm B.H."/>
            <person name="Cannon C."/>
            <person name="Castanera R."/>
            <person name="Culley D.E."/>
            <person name="Daum C."/>
            <person name="Ezra D."/>
            <person name="Gonzalez J.B."/>
            <person name="Henrissat B."/>
            <person name="Kuo A."/>
            <person name="Liang C."/>
            <person name="Lipzen A."/>
            <person name="Lutzoni F."/>
            <person name="Magnuson J."/>
            <person name="Mondo S."/>
            <person name="Nolan M."/>
            <person name="Ohm R."/>
            <person name="Pangilinan J."/>
            <person name="Park H.-J."/>
            <person name="Ramirez L."/>
            <person name="Alfaro M."/>
            <person name="Sun H."/>
            <person name="Tritt A."/>
            <person name="Yoshinaga Y."/>
            <person name="Zwiers L.-H."/>
            <person name="Turgeon B.G."/>
            <person name="Goodwin S.B."/>
            <person name="Spatafora J.W."/>
            <person name="Crous P.W."/>
            <person name="Grigoriev I.V."/>
        </authorList>
    </citation>
    <scope>NUCLEOTIDE SEQUENCE</scope>
    <source>
        <strain evidence="3">IPT5</strain>
    </source>
</reference>
<evidence type="ECO:0000313" key="3">
    <source>
        <dbReference type="EMBL" id="KAF2848959.1"/>
    </source>
</evidence>
<protein>
    <recommendedName>
        <fullName evidence="2">CorA-like transporter domain-containing protein</fullName>
    </recommendedName>
</protein>
<proteinExistence type="predicted"/>
<keyword evidence="1" id="KW-0472">Membrane</keyword>
<evidence type="ECO:0000256" key="1">
    <source>
        <dbReference type="SAM" id="Phobius"/>
    </source>
</evidence>
<dbReference type="AlphaFoldDB" id="A0A6A7B3N1"/>
<keyword evidence="4" id="KW-1185">Reference proteome</keyword>
<keyword evidence="1" id="KW-0812">Transmembrane</keyword>